<dbReference type="AlphaFoldDB" id="A0A0K1QQ79"/>
<sequence>MARISNFCRHPRVRFFDLECPLHGSVSSSEIEQFGGSVLPRGCKHCHWEALNTAPIESDAHLEARGRKKAEDLNKLLVGSGITPRFSTCTFSSYRTTGGVDGMAKALKICSEYVAQFGENYDAGRSLILSGNVGNGKTHLACAMVQEVVREHGAQAVIVSAAEIIRVFKGAMDRSAEYTDKDVLNELASFDLLVIDEVGAQAGSAYELGILHEVIDRRYQFVLPTVVVSNLMAADLGRYIGDRALDRLRESGGQAVGFSWASARGAV</sequence>
<evidence type="ECO:0000313" key="2">
    <source>
        <dbReference type="EMBL" id="AKV07901.1"/>
    </source>
</evidence>
<evidence type="ECO:0000313" key="3">
    <source>
        <dbReference type="Proteomes" id="UP000017175"/>
    </source>
</evidence>
<dbReference type="PANTHER" id="PTHR30050:SF4">
    <property type="entry name" value="ATP-BINDING PROTEIN RV3427C IN INSERTION SEQUENCE-RELATED"/>
    <property type="match status" value="1"/>
</dbReference>
<dbReference type="InterPro" id="IPR003593">
    <property type="entry name" value="AAA+_ATPase"/>
</dbReference>
<keyword evidence="2" id="KW-0067">ATP-binding</keyword>
<keyword evidence="2" id="KW-0547">Nucleotide-binding</keyword>
<dbReference type="RefSeq" id="WP_031318642.1">
    <property type="nucleotide sequence ID" value="NZ_CP010945.1"/>
</dbReference>
<dbReference type="Gene3D" id="3.40.50.300">
    <property type="entry name" value="P-loop containing nucleotide triphosphate hydrolases"/>
    <property type="match status" value="1"/>
</dbReference>
<dbReference type="GO" id="GO:0005524">
    <property type="term" value="F:ATP binding"/>
    <property type="evidence" value="ECO:0007669"/>
    <property type="project" value="UniProtKB-KW"/>
</dbReference>
<dbReference type="GO" id="GO:0006260">
    <property type="term" value="P:DNA replication"/>
    <property type="evidence" value="ECO:0007669"/>
    <property type="project" value="TreeGrafter"/>
</dbReference>
<organism evidence="2 3">
    <name type="scientific">Pseudomonas fluorescens NCIMB 11764</name>
    <dbReference type="NCBI Taxonomy" id="1221522"/>
    <lineage>
        <taxon>Bacteria</taxon>
        <taxon>Pseudomonadati</taxon>
        <taxon>Pseudomonadota</taxon>
        <taxon>Gammaproteobacteria</taxon>
        <taxon>Pseudomonadales</taxon>
        <taxon>Pseudomonadaceae</taxon>
        <taxon>Pseudomonas</taxon>
    </lineage>
</organism>
<proteinExistence type="predicted"/>
<dbReference type="Proteomes" id="UP000017175">
    <property type="component" value="Chromosome"/>
</dbReference>
<dbReference type="InterPro" id="IPR002611">
    <property type="entry name" value="IstB_ATP-bd"/>
</dbReference>
<protein>
    <submittedName>
        <fullName evidence="2">ATP-binding protein</fullName>
    </submittedName>
</protein>
<feature type="domain" description="AAA+ ATPase" evidence="1">
    <location>
        <begin position="123"/>
        <end position="251"/>
    </location>
</feature>
<evidence type="ECO:0000259" key="1">
    <source>
        <dbReference type="SMART" id="SM00382"/>
    </source>
</evidence>
<dbReference type="SMART" id="SM00382">
    <property type="entry name" value="AAA"/>
    <property type="match status" value="1"/>
</dbReference>
<reference evidence="2 3" key="1">
    <citation type="journal article" date="2012" name="J. Bacteriol.">
        <title>Draft genome sequence of the cyanide-utilizing bacterium Pseudomonas fluorescens strain NCIMB 11764.</title>
        <authorList>
            <person name="Vilo C.A."/>
            <person name="Benedik M.J."/>
            <person name="Kunz D.A."/>
            <person name="Dong Q."/>
        </authorList>
    </citation>
    <scope>NUCLEOTIDE SEQUENCE [LARGE SCALE GENOMIC DNA]</scope>
    <source>
        <strain evidence="2 3">NCIMB 11764</strain>
    </source>
</reference>
<dbReference type="EMBL" id="CP010945">
    <property type="protein sequence ID" value="AKV07901.1"/>
    <property type="molecule type" value="Genomic_DNA"/>
</dbReference>
<dbReference type="SUPFAM" id="SSF52540">
    <property type="entry name" value="P-loop containing nucleoside triphosphate hydrolases"/>
    <property type="match status" value="1"/>
</dbReference>
<gene>
    <name evidence="2" type="ORF">B723_16355</name>
</gene>
<dbReference type="Pfam" id="PF01695">
    <property type="entry name" value="IstB_IS21"/>
    <property type="match status" value="1"/>
</dbReference>
<accession>A0A0K1QQ79</accession>
<dbReference type="CDD" id="cd00009">
    <property type="entry name" value="AAA"/>
    <property type="match status" value="1"/>
</dbReference>
<dbReference type="OrthoDB" id="5956003at2"/>
<dbReference type="eggNOG" id="COG1484">
    <property type="taxonomic scope" value="Bacteria"/>
</dbReference>
<dbReference type="PANTHER" id="PTHR30050">
    <property type="entry name" value="CHROMOSOMAL REPLICATION INITIATOR PROTEIN DNAA"/>
    <property type="match status" value="1"/>
</dbReference>
<name>A0A0K1QQ79_PSEFL</name>
<dbReference type="InterPro" id="IPR027417">
    <property type="entry name" value="P-loop_NTPase"/>
</dbReference>